<dbReference type="Gene3D" id="3.30.70.1450">
    <property type="entry name" value="Regulator of K+ conductance, C-terminal domain"/>
    <property type="match status" value="2"/>
</dbReference>
<dbReference type="InterPro" id="IPR036291">
    <property type="entry name" value="NAD(P)-bd_dom_sf"/>
</dbReference>
<dbReference type="PANTHER" id="PTHR43833:SF5">
    <property type="entry name" value="TRK SYSTEM POTASSIUM UPTAKE PROTEIN TRKA"/>
    <property type="match status" value="1"/>
</dbReference>
<dbReference type="InterPro" id="IPR006036">
    <property type="entry name" value="K_uptake_TrkA"/>
</dbReference>
<organism evidence="8">
    <name type="scientific">marine sediment metagenome</name>
    <dbReference type="NCBI Taxonomy" id="412755"/>
    <lineage>
        <taxon>unclassified sequences</taxon>
        <taxon>metagenomes</taxon>
        <taxon>ecological metagenomes</taxon>
    </lineage>
</organism>
<reference evidence="8" key="1">
    <citation type="journal article" date="2014" name="Front. Microbiol.">
        <title>High frequency of phylogenetically diverse reductive dehalogenase-homologous genes in deep subseafloor sedimentary metagenomes.</title>
        <authorList>
            <person name="Kawai M."/>
            <person name="Futagami T."/>
            <person name="Toyoda A."/>
            <person name="Takaki Y."/>
            <person name="Nishi S."/>
            <person name="Hori S."/>
            <person name="Arai W."/>
            <person name="Tsubouchi T."/>
            <person name="Morono Y."/>
            <person name="Uchiyama I."/>
            <person name="Ito T."/>
            <person name="Fujiyama A."/>
            <person name="Inagaki F."/>
            <person name="Takami H."/>
        </authorList>
    </citation>
    <scope>NUCLEOTIDE SEQUENCE</scope>
    <source>
        <strain evidence="8">Expedition CK06-06</strain>
    </source>
</reference>
<protein>
    <recommendedName>
        <fullName evidence="9">RCK C-terminal domain-containing protein</fullName>
    </recommendedName>
</protein>
<dbReference type="Gene3D" id="3.40.50.720">
    <property type="entry name" value="NAD(P)-binding Rossmann-like Domain"/>
    <property type="match status" value="1"/>
</dbReference>
<sequence length="314" mass="34376">RLIHQSSATGVVEFGGGKIQLLGIRLERNSPILGNPLKKFWQEYGNLAARIVAIKRKEHTLIPGGNEILVAGDQIFIICEKNLIPKIVKLTGKEDVSIKNIMILGGGLIGQFVAESLEDETNLKIIESRIDKSEKIANKLKKALVIHGDGTDIDLLATEGILDMDAFISVTGDDETNIICTLIAKHLKVPRTIALVNKTEYLPITPTIGLDAVVSKKLLTVNAILRFIRRSSLESIASIPGLDAEIIEIIPRKGSKITQHPLKNLHFRPSAILGTVTRNNDVIIPNGDTQIQAGDRVVIFSLPKSVNDVEQMFK</sequence>
<dbReference type="PRINTS" id="PR00335">
    <property type="entry name" value="KUPTAKETRKA"/>
</dbReference>
<feature type="domain" description="RCK C-terminal" evidence="7">
    <location>
        <begin position="9"/>
        <end position="93"/>
    </location>
</feature>
<dbReference type="EMBL" id="BARS01005836">
    <property type="protein sequence ID" value="GAF79443.1"/>
    <property type="molecule type" value="Genomic_DNA"/>
</dbReference>
<name>X0SEI0_9ZZZZ</name>
<dbReference type="Pfam" id="PF02080">
    <property type="entry name" value="TrkA_C"/>
    <property type="match status" value="2"/>
</dbReference>
<dbReference type="InterPro" id="IPR006037">
    <property type="entry name" value="RCK_C"/>
</dbReference>
<accession>X0SEI0</accession>
<dbReference type="InterPro" id="IPR003148">
    <property type="entry name" value="RCK_N"/>
</dbReference>
<dbReference type="Pfam" id="PF02254">
    <property type="entry name" value="TrkA_N"/>
    <property type="match status" value="1"/>
</dbReference>
<dbReference type="SUPFAM" id="SSF116726">
    <property type="entry name" value="TrkA C-terminal domain-like"/>
    <property type="match status" value="2"/>
</dbReference>
<dbReference type="AlphaFoldDB" id="X0SEI0"/>
<feature type="domain" description="RCK N-terminal" evidence="6">
    <location>
        <begin position="98"/>
        <end position="214"/>
    </location>
</feature>
<feature type="domain" description="RCK C-terminal" evidence="7">
    <location>
        <begin position="234"/>
        <end position="314"/>
    </location>
</feature>
<dbReference type="InterPro" id="IPR050721">
    <property type="entry name" value="Trk_Ktr_HKT_K-transport"/>
</dbReference>
<gene>
    <name evidence="8" type="ORF">S01H1_11450</name>
</gene>
<dbReference type="PROSITE" id="PS51201">
    <property type="entry name" value="RCK_N"/>
    <property type="match status" value="1"/>
</dbReference>
<keyword evidence="4" id="KW-0520">NAD</keyword>
<evidence type="ECO:0000256" key="2">
    <source>
        <dbReference type="ARBA" id="ARBA00022538"/>
    </source>
</evidence>
<evidence type="ECO:0000256" key="1">
    <source>
        <dbReference type="ARBA" id="ARBA00022448"/>
    </source>
</evidence>
<keyword evidence="2" id="KW-0633">Potassium transport</keyword>
<evidence type="ECO:0000313" key="8">
    <source>
        <dbReference type="EMBL" id="GAF79443.1"/>
    </source>
</evidence>
<keyword evidence="3" id="KW-0630">Potassium</keyword>
<proteinExistence type="predicted"/>
<dbReference type="GO" id="GO:0005886">
    <property type="term" value="C:plasma membrane"/>
    <property type="evidence" value="ECO:0007669"/>
    <property type="project" value="InterPro"/>
</dbReference>
<dbReference type="GO" id="GO:0015079">
    <property type="term" value="F:potassium ion transmembrane transporter activity"/>
    <property type="evidence" value="ECO:0007669"/>
    <property type="project" value="InterPro"/>
</dbReference>
<dbReference type="SUPFAM" id="SSF51735">
    <property type="entry name" value="NAD(P)-binding Rossmann-fold domains"/>
    <property type="match status" value="1"/>
</dbReference>
<feature type="non-terminal residue" evidence="8">
    <location>
        <position position="1"/>
    </location>
</feature>
<evidence type="ECO:0000259" key="7">
    <source>
        <dbReference type="PROSITE" id="PS51202"/>
    </source>
</evidence>
<keyword evidence="5" id="KW-0406">Ion transport</keyword>
<dbReference type="InterPro" id="IPR036721">
    <property type="entry name" value="RCK_C_sf"/>
</dbReference>
<dbReference type="PROSITE" id="PS51202">
    <property type="entry name" value="RCK_C"/>
    <property type="match status" value="2"/>
</dbReference>
<dbReference type="PANTHER" id="PTHR43833">
    <property type="entry name" value="POTASSIUM CHANNEL PROTEIN 2-RELATED-RELATED"/>
    <property type="match status" value="1"/>
</dbReference>
<evidence type="ECO:0008006" key="9">
    <source>
        <dbReference type="Google" id="ProtNLM"/>
    </source>
</evidence>
<keyword evidence="1" id="KW-0813">Transport</keyword>
<evidence type="ECO:0000256" key="4">
    <source>
        <dbReference type="ARBA" id="ARBA00023027"/>
    </source>
</evidence>
<comment type="caution">
    <text evidence="8">The sequence shown here is derived from an EMBL/GenBank/DDBJ whole genome shotgun (WGS) entry which is preliminary data.</text>
</comment>
<evidence type="ECO:0000256" key="5">
    <source>
        <dbReference type="ARBA" id="ARBA00023065"/>
    </source>
</evidence>
<evidence type="ECO:0000256" key="3">
    <source>
        <dbReference type="ARBA" id="ARBA00022958"/>
    </source>
</evidence>
<evidence type="ECO:0000259" key="6">
    <source>
        <dbReference type="PROSITE" id="PS51201"/>
    </source>
</evidence>